<dbReference type="STRING" id="48709.A0A1D2NFA4"/>
<dbReference type="AlphaFoldDB" id="A0A1D2NFA4"/>
<keyword evidence="3" id="KW-1185">Reference proteome</keyword>
<dbReference type="GO" id="GO:0034472">
    <property type="term" value="P:snRNA 3'-end processing"/>
    <property type="evidence" value="ECO:0007669"/>
    <property type="project" value="InterPro"/>
</dbReference>
<name>A0A1D2NFA4_ORCCI</name>
<reference evidence="2 3" key="1">
    <citation type="journal article" date="2016" name="Genome Biol. Evol.">
        <title>Gene Family Evolution Reflects Adaptation to Soil Environmental Stressors in the Genome of the Collembolan Orchesella cincta.</title>
        <authorList>
            <person name="Faddeeva-Vakhrusheva A."/>
            <person name="Derks M.F."/>
            <person name="Anvar S.Y."/>
            <person name="Agamennone V."/>
            <person name="Suring W."/>
            <person name="Smit S."/>
            <person name="van Straalen N.M."/>
            <person name="Roelofs D."/>
        </authorList>
    </citation>
    <scope>NUCLEOTIDE SEQUENCE [LARGE SCALE GENOMIC DNA]</scope>
    <source>
        <tissue evidence="2">Mixed pool</tissue>
    </source>
</reference>
<evidence type="ECO:0000313" key="2">
    <source>
        <dbReference type="EMBL" id="ODN03656.1"/>
    </source>
</evidence>
<dbReference type="GO" id="GO:0005694">
    <property type="term" value="C:chromosome"/>
    <property type="evidence" value="ECO:0007669"/>
    <property type="project" value="UniProtKB-SubCell"/>
</dbReference>
<accession>A0A1D2NFA4</accession>
<feature type="region of interest" description="Disordered" evidence="1">
    <location>
        <begin position="74"/>
        <end position="107"/>
    </location>
</feature>
<evidence type="ECO:0000256" key="1">
    <source>
        <dbReference type="SAM" id="MobiDB-lite"/>
    </source>
</evidence>
<organism evidence="2 3">
    <name type="scientific">Orchesella cincta</name>
    <name type="common">Springtail</name>
    <name type="synonym">Podura cincta</name>
    <dbReference type="NCBI Taxonomy" id="48709"/>
    <lineage>
        <taxon>Eukaryota</taxon>
        <taxon>Metazoa</taxon>
        <taxon>Ecdysozoa</taxon>
        <taxon>Arthropoda</taxon>
        <taxon>Hexapoda</taxon>
        <taxon>Collembola</taxon>
        <taxon>Entomobryomorpha</taxon>
        <taxon>Entomobryoidea</taxon>
        <taxon>Orchesellidae</taxon>
        <taxon>Orchesellinae</taxon>
        <taxon>Orchesella</taxon>
    </lineage>
</organism>
<dbReference type="InterPro" id="IPR038751">
    <property type="entry name" value="INTS8"/>
</dbReference>
<gene>
    <name evidence="2" type="ORF">Ocin01_03052</name>
</gene>
<protein>
    <submittedName>
        <fullName evidence="2">Integrator complex subunit 8</fullName>
    </submittedName>
</protein>
<proteinExistence type="predicted"/>
<dbReference type="Proteomes" id="UP000094527">
    <property type="component" value="Unassembled WGS sequence"/>
</dbReference>
<dbReference type="PANTHER" id="PTHR13350">
    <property type="entry name" value="INTEGRATOR COMPLEX SUBUNIT 8"/>
    <property type="match status" value="1"/>
</dbReference>
<comment type="caution">
    <text evidence="2">The sequence shown here is derived from an EMBL/GenBank/DDBJ whole genome shotgun (WGS) entry which is preliminary data.</text>
</comment>
<feature type="non-terminal residue" evidence="2">
    <location>
        <position position="238"/>
    </location>
</feature>
<dbReference type="PANTHER" id="PTHR13350:SF1">
    <property type="entry name" value="INTEGRATOR COMPLEX SUBUNIT 8"/>
    <property type="match status" value="1"/>
</dbReference>
<dbReference type="EMBL" id="LJIJ01000067">
    <property type="protein sequence ID" value="ODN03656.1"/>
    <property type="molecule type" value="Genomic_DNA"/>
</dbReference>
<sequence>MFKITEQVSLRVYKKEDAMDDMVSNANSLFMWVEFLLDKKRLKQHLSEQFPDPSATTLLTQFIINADRAIHLTNGTNANGNNGGNSGSNQGTKNEDDSPQPMTAEQLASTCRARKTRSLILMAMQVTSFLGWDLDALTKIPIALQHSLMKHMLNLINAENDKGNKPSERSKEFLRVLYHRWVLRSLNNHNSVNRSTRAYNVVVPGAEHFNTPLNIESVIKQLNEEESAQYLKNFFSQS</sequence>
<dbReference type="GO" id="GO:0032039">
    <property type="term" value="C:integrator complex"/>
    <property type="evidence" value="ECO:0007669"/>
    <property type="project" value="TreeGrafter"/>
</dbReference>
<evidence type="ECO:0000313" key="3">
    <source>
        <dbReference type="Proteomes" id="UP000094527"/>
    </source>
</evidence>